<name>A0A5N7BI16_9EURO</name>
<organism evidence="4 5">
    <name type="scientific">Aspergillus bertholletiae</name>
    <dbReference type="NCBI Taxonomy" id="1226010"/>
    <lineage>
        <taxon>Eukaryota</taxon>
        <taxon>Fungi</taxon>
        <taxon>Dikarya</taxon>
        <taxon>Ascomycota</taxon>
        <taxon>Pezizomycotina</taxon>
        <taxon>Eurotiomycetes</taxon>
        <taxon>Eurotiomycetidae</taxon>
        <taxon>Eurotiales</taxon>
        <taxon>Aspergillaceae</taxon>
        <taxon>Aspergillus</taxon>
        <taxon>Aspergillus subgen. Circumdati</taxon>
    </lineage>
</organism>
<keyword evidence="2" id="KW-0325">Glycoprotein</keyword>
<feature type="non-terminal residue" evidence="4">
    <location>
        <position position="1"/>
    </location>
</feature>
<dbReference type="OrthoDB" id="282973at2759"/>
<evidence type="ECO:0000256" key="1">
    <source>
        <dbReference type="ARBA" id="ARBA00022801"/>
    </source>
</evidence>
<evidence type="ECO:0000313" key="4">
    <source>
        <dbReference type="EMBL" id="KAE8381452.1"/>
    </source>
</evidence>
<protein>
    <submittedName>
        <fullName evidence="4">Metallo-dependent phosphatase-like protein</fullName>
    </submittedName>
</protein>
<proteinExistence type="predicted"/>
<dbReference type="Pfam" id="PF00149">
    <property type="entry name" value="Metallophos"/>
    <property type="match status" value="1"/>
</dbReference>
<evidence type="ECO:0000313" key="5">
    <source>
        <dbReference type="Proteomes" id="UP000326198"/>
    </source>
</evidence>
<dbReference type="Gene3D" id="3.60.21.10">
    <property type="match status" value="1"/>
</dbReference>
<evidence type="ECO:0000259" key="3">
    <source>
        <dbReference type="Pfam" id="PF00149"/>
    </source>
</evidence>
<dbReference type="GO" id="GO:0008081">
    <property type="term" value="F:phosphoric diester hydrolase activity"/>
    <property type="evidence" value="ECO:0007669"/>
    <property type="project" value="TreeGrafter"/>
</dbReference>
<accession>A0A5N7BI16</accession>
<evidence type="ECO:0000256" key="2">
    <source>
        <dbReference type="ARBA" id="ARBA00023180"/>
    </source>
</evidence>
<dbReference type="InterPro" id="IPR029052">
    <property type="entry name" value="Metallo-depent_PP-like"/>
</dbReference>
<gene>
    <name evidence="4" type="ORF">BDV26DRAFT_301540</name>
</gene>
<keyword evidence="5" id="KW-1185">Reference proteome</keyword>
<reference evidence="4 5" key="1">
    <citation type="submission" date="2019-04" db="EMBL/GenBank/DDBJ databases">
        <title>Friends and foes A comparative genomics studyof 23 Aspergillus species from section Flavi.</title>
        <authorList>
            <consortium name="DOE Joint Genome Institute"/>
            <person name="Kjaerbolling I."/>
            <person name="Vesth T."/>
            <person name="Frisvad J.C."/>
            <person name="Nybo J.L."/>
            <person name="Theobald S."/>
            <person name="Kildgaard S."/>
            <person name="Isbrandt T."/>
            <person name="Kuo A."/>
            <person name="Sato A."/>
            <person name="Lyhne E.K."/>
            <person name="Kogle M.E."/>
            <person name="Wiebenga A."/>
            <person name="Kun R.S."/>
            <person name="Lubbers R.J."/>
            <person name="Makela M.R."/>
            <person name="Barry K."/>
            <person name="Chovatia M."/>
            <person name="Clum A."/>
            <person name="Daum C."/>
            <person name="Haridas S."/>
            <person name="He G."/>
            <person name="LaButti K."/>
            <person name="Lipzen A."/>
            <person name="Mondo S."/>
            <person name="Riley R."/>
            <person name="Salamov A."/>
            <person name="Simmons B.A."/>
            <person name="Magnuson J.K."/>
            <person name="Henrissat B."/>
            <person name="Mortensen U.H."/>
            <person name="Larsen T.O."/>
            <person name="Devries R.P."/>
            <person name="Grigoriev I.V."/>
            <person name="Machida M."/>
            <person name="Baker S.E."/>
            <person name="Andersen M.R."/>
        </authorList>
    </citation>
    <scope>NUCLEOTIDE SEQUENCE [LARGE SCALE GENOMIC DNA]</scope>
    <source>
        <strain evidence="4 5">IBT 29228</strain>
    </source>
</reference>
<dbReference type="PANTHER" id="PTHR10340">
    <property type="entry name" value="SPHINGOMYELIN PHOSPHODIESTERASE"/>
    <property type="match status" value="1"/>
</dbReference>
<dbReference type="AlphaFoldDB" id="A0A5N7BI16"/>
<dbReference type="PANTHER" id="PTHR10340:SF27">
    <property type="entry name" value="ACL091CP"/>
    <property type="match status" value="1"/>
</dbReference>
<dbReference type="Proteomes" id="UP000326198">
    <property type="component" value="Unassembled WGS sequence"/>
</dbReference>
<dbReference type="SUPFAM" id="SSF56300">
    <property type="entry name" value="Metallo-dependent phosphatases"/>
    <property type="match status" value="1"/>
</dbReference>
<keyword evidence="1" id="KW-0378">Hydrolase</keyword>
<dbReference type="InterPro" id="IPR004843">
    <property type="entry name" value="Calcineurin-like_PHP"/>
</dbReference>
<feature type="domain" description="Calcineurin-like phosphoesterase" evidence="3">
    <location>
        <begin position="287"/>
        <end position="570"/>
    </location>
</feature>
<sequence>SATCIHFQIRKGQYVLAVTPLLGFVGTISSHPNCIRYSERSVLIGLMVYTSYYITMQAILAGVSTNLADALAPSSLPGASSYVAPVGFPTSAFSSYYYLPAEPTQEPQPIIYDPILNITFPYDLTNADAIPKENNDPIFFPEPSANLSERQQQVLARGVVANVTRIITANNTNSNCTTCKAALAAAKPAALFAPTLVPEALISLCKKFKFASDDACEEKYTAGAFGAIWTQVLTYADVQGLDGDYICNSLSSTFCSQPWTNPLNVSDWFPKPKPESPRIPRPNGERIKVLHLSDFHLDPRYSVNSEANCSSGMCCRSNVFNSYSENQVVLPASVYGSYKCDTPYDLGLAALEAVGPLTGTDKNKNPLAFTLYTGDLVSHDNPATQVDRAYTQYTETSVYGMLKSYLSGPVFAALGNHDTSPENIESPHNLPGSLGQQQSWNYEHVAGLWQHEGWIDEAAVQEAKLHYGAYSIKTHYGLRIITFNTDFWYKSNYLNFINTTNPDNSGIFAWMISELQEAEDHGERVWLVGHVLSGWDGSNPLPNPTDLFYQIVDRYSPHVIANIFFGHTHEDQFMIYYANNGTAQNGENALTTGWIGPSVTPLTNLNSGFRLYEVDTGDFNIYEAYTFFSNVSDFSSLTETGPVYQFEYSTRDTYGSAAGWDKEAPLNATFWHQVTEAMERDGDLVTLQNELQGRMSVKSPRCTTRDCWKAKVCYMRSGSVALGKQCAQGYGSVQSKFTPSTK</sequence>
<dbReference type="InterPro" id="IPR041805">
    <property type="entry name" value="ASMase/PPN1_MPP"/>
</dbReference>
<dbReference type="EMBL" id="ML736171">
    <property type="protein sequence ID" value="KAE8381452.1"/>
    <property type="molecule type" value="Genomic_DNA"/>
</dbReference>
<dbReference type="CDD" id="cd00842">
    <property type="entry name" value="MPP_ASMase"/>
    <property type="match status" value="1"/>
</dbReference>